<name>A0A2G4F192_9CYAN</name>
<organism evidence="1 2">
    <name type="scientific">Tychonema bourrellyi FEM_GT703</name>
    <dbReference type="NCBI Taxonomy" id="2040638"/>
    <lineage>
        <taxon>Bacteria</taxon>
        <taxon>Bacillati</taxon>
        <taxon>Cyanobacteriota</taxon>
        <taxon>Cyanophyceae</taxon>
        <taxon>Oscillatoriophycideae</taxon>
        <taxon>Oscillatoriales</taxon>
        <taxon>Microcoleaceae</taxon>
        <taxon>Tychonema</taxon>
    </lineage>
</organism>
<sequence length="102" mass="10568">MIISDLNYLESAEANVEGGYYFGPSSSTNVYADIRENLTINKVFNSVTKTQGTFAGAEATASALGANSATQAISNTVTIQGVGSTSNATSISGSNGNPVWHW</sequence>
<accession>A0A2G4F192</accession>
<proteinExistence type="predicted"/>
<evidence type="ECO:0000313" key="1">
    <source>
        <dbReference type="EMBL" id="PHX55522.1"/>
    </source>
</evidence>
<evidence type="ECO:0000313" key="2">
    <source>
        <dbReference type="Proteomes" id="UP000226442"/>
    </source>
</evidence>
<dbReference type="OrthoDB" id="487454at2"/>
<dbReference type="Proteomes" id="UP000226442">
    <property type="component" value="Unassembled WGS sequence"/>
</dbReference>
<dbReference type="EMBL" id="NXIB02000050">
    <property type="protein sequence ID" value="PHX55522.1"/>
    <property type="molecule type" value="Genomic_DNA"/>
</dbReference>
<gene>
    <name evidence="1" type="ORF">CP500_010470</name>
</gene>
<keyword evidence="2" id="KW-1185">Reference proteome</keyword>
<dbReference type="RefSeq" id="WP_096832202.1">
    <property type="nucleotide sequence ID" value="NZ_NXIB02000050.1"/>
</dbReference>
<protein>
    <submittedName>
        <fullName evidence="1">Uncharacterized protein</fullName>
    </submittedName>
</protein>
<dbReference type="AlphaFoldDB" id="A0A2G4F192"/>
<comment type="caution">
    <text evidence="1">The sequence shown here is derived from an EMBL/GenBank/DDBJ whole genome shotgun (WGS) entry which is preliminary data.</text>
</comment>
<reference evidence="1" key="1">
    <citation type="submission" date="2017-10" db="EMBL/GenBank/DDBJ databases">
        <title>Draft genome sequence of the planktic cyanobacteria Tychonema bourrellyi isolated from alpine lentic freshwater.</title>
        <authorList>
            <person name="Tett A."/>
            <person name="Armanini F."/>
            <person name="Asnicar F."/>
            <person name="Boscaini A."/>
            <person name="Pasolli E."/>
            <person name="Zolfo M."/>
            <person name="Donati C."/>
            <person name="Salmaso N."/>
            <person name="Segata N."/>
        </authorList>
    </citation>
    <scope>NUCLEOTIDE SEQUENCE</scope>
    <source>
        <strain evidence="1">FEM_GT703</strain>
    </source>
</reference>